<dbReference type="InterPro" id="IPR046357">
    <property type="entry name" value="PPIase_dom_sf"/>
</dbReference>
<dbReference type="InterPro" id="IPR001179">
    <property type="entry name" value="PPIase_FKBP_dom"/>
</dbReference>
<keyword evidence="4 7" id="KW-0697">Rotamase</keyword>
<keyword evidence="5" id="KW-1015">Disulfide bond</keyword>
<feature type="domain" description="PPIase FKBP-type" evidence="8">
    <location>
        <begin position="19"/>
        <end position="112"/>
    </location>
</feature>
<dbReference type="GO" id="GO:0003755">
    <property type="term" value="F:peptidyl-prolyl cis-trans isomerase activity"/>
    <property type="evidence" value="ECO:0007669"/>
    <property type="project" value="UniProtKB-KW"/>
</dbReference>
<dbReference type="SUPFAM" id="SSF54534">
    <property type="entry name" value="FKBP-like"/>
    <property type="match status" value="1"/>
</dbReference>
<comment type="subcellular location">
    <subcellularLocation>
        <location evidence="2">Cytoplasm</location>
    </subcellularLocation>
</comment>
<dbReference type="Pfam" id="PF00254">
    <property type="entry name" value="FKBP_C"/>
    <property type="match status" value="1"/>
</dbReference>
<evidence type="ECO:0000313" key="10">
    <source>
        <dbReference type="Proteomes" id="UP000481153"/>
    </source>
</evidence>
<evidence type="ECO:0000256" key="3">
    <source>
        <dbReference type="ARBA" id="ARBA00022490"/>
    </source>
</evidence>
<accession>A0A6G0WWI7</accession>
<dbReference type="Proteomes" id="UP000481153">
    <property type="component" value="Unassembled WGS sequence"/>
</dbReference>
<proteinExistence type="predicted"/>
<reference evidence="9 10" key="1">
    <citation type="submission" date="2019-07" db="EMBL/GenBank/DDBJ databases">
        <title>Genomics analysis of Aphanomyces spp. identifies a new class of oomycete effector associated with host adaptation.</title>
        <authorList>
            <person name="Gaulin E."/>
        </authorList>
    </citation>
    <scope>NUCLEOTIDE SEQUENCE [LARGE SCALE GENOMIC DNA]</scope>
    <source>
        <strain evidence="9 10">ATCC 201684</strain>
    </source>
</reference>
<dbReference type="Gene3D" id="3.10.50.40">
    <property type="match status" value="1"/>
</dbReference>
<evidence type="ECO:0000256" key="2">
    <source>
        <dbReference type="ARBA" id="ARBA00004496"/>
    </source>
</evidence>
<dbReference type="EC" id="5.2.1.8" evidence="7"/>
<dbReference type="PROSITE" id="PS50059">
    <property type="entry name" value="FKBP_PPIASE"/>
    <property type="match status" value="1"/>
</dbReference>
<keyword evidence="3" id="KW-0963">Cytoplasm</keyword>
<evidence type="ECO:0000256" key="1">
    <source>
        <dbReference type="ARBA" id="ARBA00000971"/>
    </source>
</evidence>
<keyword evidence="6 7" id="KW-0413">Isomerase</keyword>
<evidence type="ECO:0000256" key="7">
    <source>
        <dbReference type="PROSITE-ProRule" id="PRU00277"/>
    </source>
</evidence>
<evidence type="ECO:0000256" key="6">
    <source>
        <dbReference type="ARBA" id="ARBA00023235"/>
    </source>
</evidence>
<dbReference type="PANTHER" id="PTHR10516:SF443">
    <property type="entry name" value="FK506-BINDING PROTEIN 59-RELATED"/>
    <property type="match status" value="1"/>
</dbReference>
<protein>
    <recommendedName>
        <fullName evidence="7">peptidylprolyl isomerase</fullName>
        <ecNumber evidence="7">5.2.1.8</ecNumber>
    </recommendedName>
</protein>
<dbReference type="VEuPathDB" id="FungiDB:AeMF1_011131"/>
<dbReference type="GO" id="GO:0005737">
    <property type="term" value="C:cytoplasm"/>
    <property type="evidence" value="ECO:0007669"/>
    <property type="project" value="UniProtKB-SubCell"/>
</dbReference>
<dbReference type="InterPro" id="IPR050689">
    <property type="entry name" value="FKBP-type_PPIase"/>
</dbReference>
<dbReference type="PANTHER" id="PTHR10516">
    <property type="entry name" value="PEPTIDYL-PROLYL CIS-TRANS ISOMERASE"/>
    <property type="match status" value="1"/>
</dbReference>
<dbReference type="EMBL" id="VJMJ01000139">
    <property type="protein sequence ID" value="KAF0731848.1"/>
    <property type="molecule type" value="Genomic_DNA"/>
</dbReference>
<evidence type="ECO:0000256" key="4">
    <source>
        <dbReference type="ARBA" id="ARBA00023110"/>
    </source>
</evidence>
<evidence type="ECO:0000313" key="9">
    <source>
        <dbReference type="EMBL" id="KAF0731848.1"/>
    </source>
</evidence>
<evidence type="ECO:0000259" key="8">
    <source>
        <dbReference type="PROSITE" id="PS50059"/>
    </source>
</evidence>
<sequence>MGVTKEILKEGNGVTPSKGAHVTVHCTGYGKDRDLSKKFWSTKDPGQQPFAFQVGLGQVIRGWDEGVLSMSLGEVAKLTCSPDYAYGARGFPTWGVQPDSVLIFEIEVLKIE</sequence>
<name>A0A6G0WWI7_9STRA</name>
<evidence type="ECO:0000256" key="5">
    <source>
        <dbReference type="ARBA" id="ARBA00023157"/>
    </source>
</evidence>
<keyword evidence="10" id="KW-1185">Reference proteome</keyword>
<comment type="catalytic activity">
    <reaction evidence="1 7">
        <text>[protein]-peptidylproline (omega=180) = [protein]-peptidylproline (omega=0)</text>
        <dbReference type="Rhea" id="RHEA:16237"/>
        <dbReference type="Rhea" id="RHEA-COMP:10747"/>
        <dbReference type="Rhea" id="RHEA-COMP:10748"/>
        <dbReference type="ChEBI" id="CHEBI:83833"/>
        <dbReference type="ChEBI" id="CHEBI:83834"/>
        <dbReference type="EC" id="5.2.1.8"/>
    </reaction>
</comment>
<organism evidence="9 10">
    <name type="scientific">Aphanomyces euteiches</name>
    <dbReference type="NCBI Taxonomy" id="100861"/>
    <lineage>
        <taxon>Eukaryota</taxon>
        <taxon>Sar</taxon>
        <taxon>Stramenopiles</taxon>
        <taxon>Oomycota</taxon>
        <taxon>Saprolegniomycetes</taxon>
        <taxon>Saprolegniales</taxon>
        <taxon>Verrucalvaceae</taxon>
        <taxon>Aphanomyces</taxon>
    </lineage>
</organism>
<comment type="caution">
    <text evidence="9">The sequence shown here is derived from an EMBL/GenBank/DDBJ whole genome shotgun (WGS) entry which is preliminary data.</text>
</comment>
<gene>
    <name evidence="9" type="ORF">Ae201684_010948</name>
</gene>
<dbReference type="AlphaFoldDB" id="A0A6G0WWI7"/>
<dbReference type="FunFam" id="3.10.50.40:FF:000031">
    <property type="entry name" value="Peptidylprolyl isomerase"/>
    <property type="match status" value="1"/>
</dbReference>